<dbReference type="EMBL" id="CAUYUJ010003562">
    <property type="protein sequence ID" value="CAK0805837.1"/>
    <property type="molecule type" value="Genomic_DNA"/>
</dbReference>
<accession>A0ABN9QLR2</accession>
<evidence type="ECO:0000256" key="4">
    <source>
        <dbReference type="ARBA" id="ARBA00022840"/>
    </source>
</evidence>
<comment type="caution">
    <text evidence="7">The sequence shown here is derived from an EMBL/GenBank/DDBJ whole genome shotgun (WGS) entry which is preliminary data.</text>
</comment>
<evidence type="ECO:0000256" key="3">
    <source>
        <dbReference type="ARBA" id="ARBA00022777"/>
    </source>
</evidence>
<protein>
    <recommendedName>
        <fullName evidence="6">Protein kinase domain-containing protein</fullName>
    </recommendedName>
</protein>
<keyword evidence="3" id="KW-0418">Kinase</keyword>
<feature type="domain" description="Protein kinase" evidence="6">
    <location>
        <begin position="307"/>
        <end position="458"/>
    </location>
</feature>
<dbReference type="InterPro" id="IPR000719">
    <property type="entry name" value="Prot_kinase_dom"/>
</dbReference>
<evidence type="ECO:0000313" key="7">
    <source>
        <dbReference type="EMBL" id="CAK0805837.1"/>
    </source>
</evidence>
<sequence length="458" mass="51140">GTETLPGNFPNRSNRFAASAALVGGPRTKHKVGVRRQWAVVKQHSYCANHRKAVTGTVGRMQAPARRQRGSNGRQRGEASAGPTNQDLRLAQAWLDTRLRDLNQDDFEGGLRIFCTSRLEPPEAFQDVWQVISEESEIGVETPLLSQEESAELHKILMFCNQNRCDEVKRLCDIITNIDMGSKDAPPMFWVPHSAAPESQGGGGSDFVTAELVGELLHKGLDGIVSGEPAGLRLAMAVRSMIRKSASLSRNLTDMMAVAQTRMQYAEHLQNCAHATLWDYVRARMPPDIRPADDSLEPGVPREIDGFAVGKKLGQGMFGTVYKLTKRDGVGNRVEVAKVMLTEGIMFIGDLMQLNRIIHVMTTLSNEKHPNIIRLHQTYHSPTNILFRMEYGGPENLHRFLLPRQAQQPERQRTVAIDKVSKIFSQCVEAFWHLHAVARVCHRDIEPENSSTIRCPLS</sequence>
<dbReference type="PANTHER" id="PTHR43289">
    <property type="entry name" value="MITOGEN-ACTIVATED PROTEIN KINASE KINASE KINASE 20-RELATED"/>
    <property type="match status" value="1"/>
</dbReference>
<evidence type="ECO:0000313" key="8">
    <source>
        <dbReference type="Proteomes" id="UP001189429"/>
    </source>
</evidence>
<dbReference type="SUPFAM" id="SSF56112">
    <property type="entry name" value="Protein kinase-like (PK-like)"/>
    <property type="match status" value="1"/>
</dbReference>
<keyword evidence="8" id="KW-1185">Reference proteome</keyword>
<feature type="region of interest" description="Disordered" evidence="5">
    <location>
        <begin position="55"/>
        <end position="86"/>
    </location>
</feature>
<organism evidence="7 8">
    <name type="scientific">Prorocentrum cordatum</name>
    <dbReference type="NCBI Taxonomy" id="2364126"/>
    <lineage>
        <taxon>Eukaryota</taxon>
        <taxon>Sar</taxon>
        <taxon>Alveolata</taxon>
        <taxon>Dinophyceae</taxon>
        <taxon>Prorocentrales</taxon>
        <taxon>Prorocentraceae</taxon>
        <taxon>Prorocentrum</taxon>
    </lineage>
</organism>
<evidence type="ECO:0000256" key="2">
    <source>
        <dbReference type="ARBA" id="ARBA00022741"/>
    </source>
</evidence>
<dbReference type="PANTHER" id="PTHR43289:SF6">
    <property type="entry name" value="SERINE_THREONINE-PROTEIN KINASE NEKL-3"/>
    <property type="match status" value="1"/>
</dbReference>
<reference evidence="7" key="1">
    <citation type="submission" date="2023-10" db="EMBL/GenBank/DDBJ databases">
        <authorList>
            <person name="Chen Y."/>
            <person name="Shah S."/>
            <person name="Dougan E. K."/>
            <person name="Thang M."/>
            <person name="Chan C."/>
        </authorList>
    </citation>
    <scope>NUCLEOTIDE SEQUENCE [LARGE SCALE GENOMIC DNA]</scope>
</reference>
<evidence type="ECO:0000256" key="1">
    <source>
        <dbReference type="ARBA" id="ARBA00022679"/>
    </source>
</evidence>
<keyword evidence="4" id="KW-0067">ATP-binding</keyword>
<proteinExistence type="predicted"/>
<dbReference type="PROSITE" id="PS50011">
    <property type="entry name" value="PROTEIN_KINASE_DOM"/>
    <property type="match status" value="1"/>
</dbReference>
<dbReference type="Proteomes" id="UP001189429">
    <property type="component" value="Unassembled WGS sequence"/>
</dbReference>
<feature type="non-terminal residue" evidence="7">
    <location>
        <position position="1"/>
    </location>
</feature>
<dbReference type="Pfam" id="PF00069">
    <property type="entry name" value="Pkinase"/>
    <property type="match status" value="1"/>
</dbReference>
<evidence type="ECO:0000256" key="5">
    <source>
        <dbReference type="SAM" id="MobiDB-lite"/>
    </source>
</evidence>
<name>A0ABN9QLR2_9DINO</name>
<keyword evidence="2" id="KW-0547">Nucleotide-binding</keyword>
<dbReference type="Gene3D" id="1.10.510.10">
    <property type="entry name" value="Transferase(Phosphotransferase) domain 1"/>
    <property type="match status" value="1"/>
</dbReference>
<evidence type="ECO:0000259" key="6">
    <source>
        <dbReference type="PROSITE" id="PS50011"/>
    </source>
</evidence>
<keyword evidence="1" id="KW-0808">Transferase</keyword>
<gene>
    <name evidence="7" type="ORF">PCOR1329_LOCUS12262</name>
</gene>
<dbReference type="InterPro" id="IPR011009">
    <property type="entry name" value="Kinase-like_dom_sf"/>
</dbReference>